<dbReference type="AlphaFoldDB" id="A0A699Q5F2"/>
<name>A0A699Q5F2_TANCI</name>
<comment type="caution">
    <text evidence="1">The sequence shown here is derived from an EMBL/GenBank/DDBJ whole genome shotgun (WGS) entry which is preliminary data.</text>
</comment>
<gene>
    <name evidence="1" type="ORF">Tci_829716</name>
</gene>
<reference evidence="1" key="1">
    <citation type="journal article" date="2019" name="Sci. Rep.">
        <title>Draft genome of Tanacetum cinerariifolium, the natural source of mosquito coil.</title>
        <authorList>
            <person name="Yamashiro T."/>
            <person name="Shiraishi A."/>
            <person name="Satake H."/>
            <person name="Nakayama K."/>
        </authorList>
    </citation>
    <scope>NUCLEOTIDE SEQUENCE</scope>
</reference>
<evidence type="ECO:0000313" key="1">
    <source>
        <dbReference type="EMBL" id="GFC57746.1"/>
    </source>
</evidence>
<proteinExistence type="predicted"/>
<feature type="non-terminal residue" evidence="1">
    <location>
        <position position="1"/>
    </location>
</feature>
<sequence length="108" mass="11249">SWWESRVARKDLGLDLGGIGIGAGIGIGLGGGGLGSDAVQVDPKEVGQKLACLLALLHDLELVLVHRDEEGAMVEVVLAVDVGEGVVRVQVKEVDMVRITEVAVIANK</sequence>
<accession>A0A699Q5F2</accession>
<protein>
    <submittedName>
        <fullName evidence="1">Uncharacterized protein</fullName>
    </submittedName>
</protein>
<dbReference type="EMBL" id="BKCJ010974886">
    <property type="protein sequence ID" value="GFC57746.1"/>
    <property type="molecule type" value="Genomic_DNA"/>
</dbReference>
<organism evidence="1">
    <name type="scientific">Tanacetum cinerariifolium</name>
    <name type="common">Dalmatian daisy</name>
    <name type="synonym">Chrysanthemum cinerariifolium</name>
    <dbReference type="NCBI Taxonomy" id="118510"/>
    <lineage>
        <taxon>Eukaryota</taxon>
        <taxon>Viridiplantae</taxon>
        <taxon>Streptophyta</taxon>
        <taxon>Embryophyta</taxon>
        <taxon>Tracheophyta</taxon>
        <taxon>Spermatophyta</taxon>
        <taxon>Magnoliopsida</taxon>
        <taxon>eudicotyledons</taxon>
        <taxon>Gunneridae</taxon>
        <taxon>Pentapetalae</taxon>
        <taxon>asterids</taxon>
        <taxon>campanulids</taxon>
        <taxon>Asterales</taxon>
        <taxon>Asteraceae</taxon>
        <taxon>Asteroideae</taxon>
        <taxon>Anthemideae</taxon>
        <taxon>Anthemidinae</taxon>
        <taxon>Tanacetum</taxon>
    </lineage>
</organism>